<evidence type="ECO:0000256" key="1">
    <source>
        <dbReference type="SAM" id="MobiDB-lite"/>
    </source>
</evidence>
<feature type="compositionally biased region" description="Polar residues" evidence="1">
    <location>
        <begin position="566"/>
        <end position="576"/>
    </location>
</feature>
<name>A0A1S8WIH4_OPIVI</name>
<sequence length="583" mass="65291">PPPPVPSGISVIPTQLGHQTQLPGYSSSSAHRVPPIPQRSDSFRTHANPNTDIRKRPQLRRSNTVGASNIGDRIPGVGDRVPIKADNISFSGKMEAVPHRRFSEEPRYGPNEPDGLRSNELIRRFLMQPNKRIAPIVSTGPSPTERVMRKFVTGITSNLERFEGVPVTCPTSSSSYIESIPQTTPSSMDAAGFGIATRGGFRPGASSSSVQRRCRLRREYTVDVGGPVAIDQPRSGSLSKSGILPNRTTLASHTPEQFSISKTQLSNESIEYSEPEMDIPDELRFTAERFQGNMACNDQEYENERSRSPGDLVLNQHYKWSGSRPGQLTNLLELCPTNRPFDFTANSMRSSQESLPFQSRFQPDLSELRKEYEYELERLTREHELQLFRVKNQGVMKVCQLTDRIEVLEQEVEKYRILAGIERLTKSPILDEHTRGHGRLNAYRYSDASEEDSRHSSADGRRKRIQRVGFSVPDAYDTSPPHTRATVRPRASSEVAHSSFGQFKLREDDRVHRLEGVTDQISPPPAPVDDLVRTKAFLRKFKDYSSGTTDSGLAGSKGSRHDSRDTTQQSITSNESIEQKDSD</sequence>
<dbReference type="AlphaFoldDB" id="A0A1S8WIH4"/>
<organism evidence="2 3">
    <name type="scientific">Opisthorchis viverrini</name>
    <name type="common">Southeast Asian liver fluke</name>
    <dbReference type="NCBI Taxonomy" id="6198"/>
    <lineage>
        <taxon>Eukaryota</taxon>
        <taxon>Metazoa</taxon>
        <taxon>Spiralia</taxon>
        <taxon>Lophotrochozoa</taxon>
        <taxon>Platyhelminthes</taxon>
        <taxon>Trematoda</taxon>
        <taxon>Digenea</taxon>
        <taxon>Opisthorchiida</taxon>
        <taxon>Opisthorchiata</taxon>
        <taxon>Opisthorchiidae</taxon>
        <taxon>Opisthorchis</taxon>
    </lineage>
</organism>
<feature type="region of interest" description="Disordered" evidence="1">
    <location>
        <begin position="441"/>
        <end position="500"/>
    </location>
</feature>
<dbReference type="EMBL" id="KV906888">
    <property type="protein sequence ID" value="OON14083.1"/>
    <property type="molecule type" value="Genomic_DNA"/>
</dbReference>
<accession>A0A1S8WIH4</accession>
<protein>
    <submittedName>
        <fullName evidence="2">Uncharacterized protein</fullName>
    </submittedName>
</protein>
<reference evidence="2 3" key="1">
    <citation type="submission" date="2015-03" db="EMBL/GenBank/DDBJ databases">
        <title>Draft genome of the nematode, Opisthorchis viverrini.</title>
        <authorList>
            <person name="Mitreva M."/>
        </authorList>
    </citation>
    <scope>NUCLEOTIDE SEQUENCE [LARGE SCALE GENOMIC DNA]</scope>
    <source>
        <strain evidence="2">Khon Kaen</strain>
    </source>
</reference>
<proteinExistence type="predicted"/>
<evidence type="ECO:0000313" key="3">
    <source>
        <dbReference type="Proteomes" id="UP000243686"/>
    </source>
</evidence>
<feature type="region of interest" description="Disordered" evidence="1">
    <location>
        <begin position="1"/>
        <end position="73"/>
    </location>
</feature>
<feature type="non-terminal residue" evidence="2">
    <location>
        <position position="583"/>
    </location>
</feature>
<evidence type="ECO:0000313" key="2">
    <source>
        <dbReference type="EMBL" id="OON14083.1"/>
    </source>
</evidence>
<gene>
    <name evidence="2" type="ORF">X801_10129</name>
</gene>
<feature type="compositionally biased region" description="Basic and acidic residues" evidence="1">
    <location>
        <begin position="451"/>
        <end position="460"/>
    </location>
</feature>
<feature type="region of interest" description="Disordered" evidence="1">
    <location>
        <begin position="544"/>
        <end position="583"/>
    </location>
</feature>
<feature type="non-terminal residue" evidence="2">
    <location>
        <position position="1"/>
    </location>
</feature>
<dbReference type="Proteomes" id="UP000243686">
    <property type="component" value="Unassembled WGS sequence"/>
</dbReference>
<feature type="compositionally biased region" description="Polar residues" evidence="1">
    <location>
        <begin position="16"/>
        <end position="30"/>
    </location>
</feature>
<keyword evidence="3" id="KW-1185">Reference proteome</keyword>